<dbReference type="Pfam" id="PF13387">
    <property type="entry name" value="Lnb_N"/>
    <property type="match status" value="1"/>
</dbReference>
<keyword evidence="1" id="KW-0472">Membrane</keyword>
<feature type="domain" description="Lnb N-terminal periplasmic" evidence="2">
    <location>
        <begin position="116"/>
        <end position="263"/>
    </location>
</feature>
<feature type="transmembrane region" description="Helical" evidence="1">
    <location>
        <begin position="31"/>
        <end position="48"/>
    </location>
</feature>
<reference evidence="3" key="1">
    <citation type="submission" date="2021-01" db="EMBL/GenBank/DDBJ databases">
        <title>Genome seq and assembly of Tabrizicola sp. KVB23.</title>
        <authorList>
            <person name="Chhetri G."/>
        </authorList>
    </citation>
    <scope>NUCLEOTIDE SEQUENCE</scope>
    <source>
        <strain evidence="3">KVB23</strain>
    </source>
</reference>
<evidence type="ECO:0000313" key="4">
    <source>
        <dbReference type="Proteomes" id="UP000619033"/>
    </source>
</evidence>
<accession>A0A8J7SVW3</accession>
<evidence type="ECO:0000259" key="2">
    <source>
        <dbReference type="Pfam" id="PF13387"/>
    </source>
</evidence>
<dbReference type="EMBL" id="JAESVP010000006">
    <property type="protein sequence ID" value="MBL4929086.1"/>
    <property type="molecule type" value="Genomic_DNA"/>
</dbReference>
<dbReference type="Proteomes" id="UP000619033">
    <property type="component" value="Unassembled WGS sequence"/>
</dbReference>
<keyword evidence="4" id="KW-1185">Reference proteome</keyword>
<dbReference type="RefSeq" id="WP_202661621.1">
    <property type="nucleotide sequence ID" value="NZ_JAESVP010000006.1"/>
</dbReference>
<name>A0A8J7SVW3_9RHOB</name>
<protein>
    <submittedName>
        <fullName evidence="3">DUF4105 domain-containing protein</fullName>
    </submittedName>
</protein>
<comment type="caution">
    <text evidence="3">The sequence shown here is derived from an EMBL/GenBank/DDBJ whole genome shotgun (WGS) entry which is preliminary data.</text>
</comment>
<gene>
    <name evidence="3" type="ORF">JI744_13310</name>
</gene>
<feature type="transmembrane region" description="Helical" evidence="1">
    <location>
        <begin position="53"/>
        <end position="70"/>
    </location>
</feature>
<dbReference type="InterPro" id="IPR025178">
    <property type="entry name" value="Lnb_N"/>
</dbReference>
<dbReference type="AlphaFoldDB" id="A0A8J7SVW3"/>
<proteinExistence type="predicted"/>
<keyword evidence="1" id="KW-0812">Transmembrane</keyword>
<sequence>MRVLRATPFWLVFVVGLAWAASALWVQFPDAPWILALLAVAALGVLWARLVKGWGWAALAAVAVVVGLWYSTLTPRLDRDWAEDVAHIMTADVAGDAVTLHNVRAFRWQDDTNAIQSWETRSYDLSKLTGADVITSSWSSPAIAHLLVSFGFSDGQRVVFSVEIRKEKGESFSSIGGFFRQFELALIAADEEDVIKLRTNYRDEDVHLYPVNLPPEALRTMFLQYVDLGNRIATEPEFYNTITANCTSVVWGLTHALKADVPWDRSLVFSGYLPEFMMRMNILQGPGTLNDIIQRAAISAKAKALPEGADFSAGIRAR</sequence>
<organism evidence="3 4">
    <name type="scientific">Fuscibacter oryzae</name>
    <dbReference type="NCBI Taxonomy" id="2803939"/>
    <lineage>
        <taxon>Bacteria</taxon>
        <taxon>Pseudomonadati</taxon>
        <taxon>Pseudomonadota</taxon>
        <taxon>Alphaproteobacteria</taxon>
        <taxon>Rhodobacterales</taxon>
        <taxon>Paracoccaceae</taxon>
        <taxon>Fuscibacter</taxon>
    </lineage>
</organism>
<evidence type="ECO:0000256" key="1">
    <source>
        <dbReference type="SAM" id="Phobius"/>
    </source>
</evidence>
<keyword evidence="1" id="KW-1133">Transmembrane helix</keyword>
<feature type="transmembrane region" description="Helical" evidence="1">
    <location>
        <begin position="7"/>
        <end position="25"/>
    </location>
</feature>
<evidence type="ECO:0000313" key="3">
    <source>
        <dbReference type="EMBL" id="MBL4929086.1"/>
    </source>
</evidence>